<dbReference type="Pfam" id="PF02875">
    <property type="entry name" value="Mur_ligase_C"/>
    <property type="match status" value="1"/>
</dbReference>
<evidence type="ECO:0000259" key="4">
    <source>
        <dbReference type="Pfam" id="PF02875"/>
    </source>
</evidence>
<evidence type="ECO:0000256" key="2">
    <source>
        <dbReference type="ARBA" id="ARBA00005898"/>
    </source>
</evidence>
<keyword evidence="3" id="KW-0131">Cell cycle</keyword>
<keyword evidence="6" id="KW-0436">Ligase</keyword>
<keyword evidence="3" id="KW-0961">Cell wall biogenesis/degradation</keyword>
<comment type="pathway">
    <text evidence="1 3">Cell wall biogenesis; peptidoglycan biosynthesis.</text>
</comment>
<evidence type="ECO:0000313" key="7">
    <source>
        <dbReference type="Proteomes" id="UP000664701"/>
    </source>
</evidence>
<keyword evidence="3" id="KW-0133">Cell shape</keyword>
<dbReference type="Gene3D" id="3.40.1190.10">
    <property type="entry name" value="Mur-like, catalytic domain"/>
    <property type="match status" value="1"/>
</dbReference>
<gene>
    <name evidence="6" type="ORF">DOK78_000205</name>
</gene>
<dbReference type="InterPro" id="IPR013221">
    <property type="entry name" value="Mur_ligase_cen"/>
</dbReference>
<name>A0ABZ2SIB2_9ENTE</name>
<dbReference type="InterPro" id="IPR035911">
    <property type="entry name" value="MurE/MurF_N"/>
</dbReference>
<dbReference type="SUPFAM" id="SSF63418">
    <property type="entry name" value="MurE/MurF N-terminal domain"/>
    <property type="match status" value="1"/>
</dbReference>
<dbReference type="Gene3D" id="3.40.1390.10">
    <property type="entry name" value="MurE/MurF, N-terminal domain"/>
    <property type="match status" value="1"/>
</dbReference>
<dbReference type="Gene3D" id="3.90.190.20">
    <property type="entry name" value="Mur ligase, C-terminal domain"/>
    <property type="match status" value="1"/>
</dbReference>
<evidence type="ECO:0000256" key="3">
    <source>
        <dbReference type="RuleBase" id="RU004135"/>
    </source>
</evidence>
<reference evidence="6 7" key="1">
    <citation type="submission" date="2024-03" db="EMBL/GenBank/DDBJ databases">
        <title>The Genome Sequence of Enterococcus sp. DIV2402.</title>
        <authorList>
            <consortium name="The Broad Institute Genomics Platform"/>
            <consortium name="The Broad Institute Microbial Omics Core"/>
            <consortium name="The Broad Institute Genomic Center for Infectious Diseases"/>
            <person name="Earl A."/>
            <person name="Manson A."/>
            <person name="Gilmore M."/>
            <person name="Schwartman J."/>
            <person name="Shea T."/>
            <person name="Abouelleil A."/>
            <person name="Cao P."/>
            <person name="Chapman S."/>
            <person name="Cusick C."/>
            <person name="Young S."/>
            <person name="Neafsey D."/>
            <person name="Nusbaum C."/>
            <person name="Birren B."/>
        </authorList>
    </citation>
    <scope>NUCLEOTIDE SEQUENCE [LARGE SCALE GENOMIC DNA]</scope>
    <source>
        <strain evidence="6 7">DIV2402</strain>
    </source>
</reference>
<keyword evidence="3" id="KW-0132">Cell division</keyword>
<protein>
    <submittedName>
        <fullName evidence="6">UDP-N-acetylmuramoyl-L-alanyl-D-glutamate-L-lysine ligase</fullName>
    </submittedName>
</protein>
<sequence length="502" mass="56186">MYSMTINELCNLLSKHQLLQEKVANENWQQKIKESANNTFTYLSYDSRDLKEHTLFFCKGLNFKAELLEAAVQDGVTHYLSEVSYDVDAQEILVTDIREAMAVVAQAFYQQPQDKLYKIGITGTKGKTTAAYFIKKVLDEAFHQKVALFSSEETTLDGTTFYASKLTTPEALDLYRQMALAVESGTTHLVMEVSSQAYKTKRVFGLTFETGIFLNISPDHISPIEHATFEEYFACKCQLLRNSKQMVINHDSDHFDVLEDICQKEQVPYYTFGQKTGTYRIQPLANPRCFHLEATEDALDVTGDYQLALFGTFNHDNAAATILTTRLAGVSKEMIQASLPQSHVPGRMNLLEKANGAYIFIDYAHNYLSIKAIGEFAKELRPNGRVIIVTGSAGDKAHSRRPDIGRALSECADIAILTSDDPGFEDASAITKEIYQAITTQLPVQIELDRAKAVTTAVEIAQAEDTVILAGKGTEQMMKVRGVQEPYEGDFHITQRLIRENA</sequence>
<dbReference type="Pfam" id="PF08245">
    <property type="entry name" value="Mur_ligase_M"/>
    <property type="match status" value="1"/>
</dbReference>
<dbReference type="InterPro" id="IPR004101">
    <property type="entry name" value="Mur_ligase_C"/>
</dbReference>
<comment type="similarity">
    <text evidence="2">Belongs to the MurCDEF family. MurE subfamily.</text>
</comment>
<feature type="domain" description="Mur ligase C-terminal" evidence="4">
    <location>
        <begin position="346"/>
        <end position="473"/>
    </location>
</feature>
<dbReference type="InterPro" id="IPR036565">
    <property type="entry name" value="Mur-like_cat_sf"/>
</dbReference>
<accession>A0ABZ2SIB2</accession>
<dbReference type="RefSeq" id="WP_207871806.1">
    <property type="nucleotide sequence ID" value="NZ_CP147251.1"/>
</dbReference>
<organism evidence="6 7">
    <name type="scientific">Candidatus Enterococcus lowellii</name>
    <dbReference type="NCBI Taxonomy" id="2230877"/>
    <lineage>
        <taxon>Bacteria</taxon>
        <taxon>Bacillati</taxon>
        <taxon>Bacillota</taxon>
        <taxon>Bacilli</taxon>
        <taxon>Lactobacillales</taxon>
        <taxon>Enterococcaceae</taxon>
        <taxon>Enterococcus</taxon>
    </lineage>
</organism>
<keyword evidence="7" id="KW-1185">Reference proteome</keyword>
<comment type="subcellular location">
    <subcellularLocation>
        <location evidence="3">Cytoplasm</location>
    </subcellularLocation>
</comment>
<evidence type="ECO:0000259" key="5">
    <source>
        <dbReference type="Pfam" id="PF08245"/>
    </source>
</evidence>
<proteinExistence type="inferred from homology"/>
<evidence type="ECO:0000313" key="6">
    <source>
        <dbReference type="EMBL" id="WYJ75629.1"/>
    </source>
</evidence>
<dbReference type="SUPFAM" id="SSF53623">
    <property type="entry name" value="MurD-like peptide ligases, catalytic domain"/>
    <property type="match status" value="1"/>
</dbReference>
<feature type="domain" description="Mur ligase central" evidence="5">
    <location>
        <begin position="121"/>
        <end position="323"/>
    </location>
</feature>
<dbReference type="InterPro" id="IPR005761">
    <property type="entry name" value="UDP-N-AcMur-Glu-dNH2Pim_ligase"/>
</dbReference>
<keyword evidence="3" id="KW-0573">Peptidoglycan synthesis</keyword>
<dbReference type="NCBIfam" id="TIGR01085">
    <property type="entry name" value="murE"/>
    <property type="match status" value="1"/>
</dbReference>
<evidence type="ECO:0000256" key="1">
    <source>
        <dbReference type="ARBA" id="ARBA00004752"/>
    </source>
</evidence>
<dbReference type="PANTHER" id="PTHR23135">
    <property type="entry name" value="MUR LIGASE FAMILY MEMBER"/>
    <property type="match status" value="1"/>
</dbReference>
<dbReference type="GO" id="GO:0016874">
    <property type="term" value="F:ligase activity"/>
    <property type="evidence" value="ECO:0007669"/>
    <property type="project" value="UniProtKB-KW"/>
</dbReference>
<dbReference type="Proteomes" id="UP000664701">
    <property type="component" value="Chromosome"/>
</dbReference>
<dbReference type="PANTHER" id="PTHR23135:SF4">
    <property type="entry name" value="UDP-N-ACETYLMURAMOYL-L-ALANYL-D-GLUTAMATE--2,6-DIAMINOPIMELATE LIGASE MURE HOMOLOG, CHLOROPLASTIC"/>
    <property type="match status" value="1"/>
</dbReference>
<dbReference type="EMBL" id="CP147251">
    <property type="protein sequence ID" value="WYJ75629.1"/>
    <property type="molecule type" value="Genomic_DNA"/>
</dbReference>
<dbReference type="InterPro" id="IPR036615">
    <property type="entry name" value="Mur_ligase_C_dom_sf"/>
</dbReference>
<dbReference type="SUPFAM" id="SSF53244">
    <property type="entry name" value="MurD-like peptide ligases, peptide-binding domain"/>
    <property type="match status" value="1"/>
</dbReference>